<dbReference type="GO" id="GO:0005737">
    <property type="term" value="C:cytoplasm"/>
    <property type="evidence" value="ECO:0007669"/>
    <property type="project" value="TreeGrafter"/>
</dbReference>
<dbReference type="Pfam" id="PF16979">
    <property type="entry name" value="SIN1_PH"/>
    <property type="match status" value="1"/>
</dbReference>
<evidence type="ECO:0000259" key="4">
    <source>
        <dbReference type="Pfam" id="PF16979"/>
    </source>
</evidence>
<dbReference type="Proteomes" id="UP000053317">
    <property type="component" value="Unassembled WGS sequence"/>
</dbReference>
<feature type="domain" description="AVO1/Sin1 ubiquitin-like" evidence="5">
    <location>
        <begin position="578"/>
        <end position="644"/>
    </location>
</feature>
<dbReference type="InterPro" id="IPR031313">
    <property type="entry name" value="Sin1_PH_dom"/>
</dbReference>
<feature type="compositionally biased region" description="Acidic residues" evidence="2">
    <location>
        <begin position="120"/>
        <end position="136"/>
    </location>
</feature>
<dbReference type="PANTHER" id="PTHR13335">
    <property type="entry name" value="TARGET OF RAPAMYCIN COMPLEX 2 SUBUNIT MAPKAP1"/>
    <property type="match status" value="1"/>
</dbReference>
<feature type="compositionally biased region" description="Polar residues" evidence="2">
    <location>
        <begin position="304"/>
        <end position="314"/>
    </location>
</feature>
<dbReference type="InterPro" id="IPR056385">
    <property type="entry name" value="UBL_AVO1/Sin1"/>
</dbReference>
<evidence type="ECO:0000313" key="7">
    <source>
        <dbReference type="Proteomes" id="UP000053317"/>
    </source>
</evidence>
<dbReference type="GO" id="GO:0016301">
    <property type="term" value="F:kinase activity"/>
    <property type="evidence" value="ECO:0007669"/>
    <property type="project" value="UniProtKB-KW"/>
</dbReference>
<keyword evidence="6" id="KW-0808">Transferase</keyword>
<evidence type="ECO:0000259" key="5">
    <source>
        <dbReference type="Pfam" id="PF23164"/>
    </source>
</evidence>
<dbReference type="GO" id="GO:0005886">
    <property type="term" value="C:plasma membrane"/>
    <property type="evidence" value="ECO:0007669"/>
    <property type="project" value="TreeGrafter"/>
</dbReference>
<dbReference type="AlphaFoldDB" id="A0A0G2H541"/>
<feature type="compositionally biased region" description="Acidic residues" evidence="2">
    <location>
        <begin position="259"/>
        <end position="268"/>
    </location>
</feature>
<keyword evidence="6" id="KW-0418">Kinase</keyword>
<name>A0A0G2H541_PHACM</name>
<organism evidence="6 7">
    <name type="scientific">Phaeomoniella chlamydospora</name>
    <name type="common">Phaeoacremonium chlamydosporum</name>
    <dbReference type="NCBI Taxonomy" id="158046"/>
    <lineage>
        <taxon>Eukaryota</taxon>
        <taxon>Fungi</taxon>
        <taxon>Dikarya</taxon>
        <taxon>Ascomycota</taxon>
        <taxon>Pezizomycotina</taxon>
        <taxon>Eurotiomycetes</taxon>
        <taxon>Chaetothyriomycetidae</taxon>
        <taxon>Phaeomoniellales</taxon>
        <taxon>Phaeomoniellaceae</taxon>
        <taxon>Phaeomoniella</taxon>
    </lineage>
</organism>
<dbReference type="Pfam" id="PF16978">
    <property type="entry name" value="CRIM"/>
    <property type="match status" value="1"/>
</dbReference>
<dbReference type="Gene3D" id="2.30.29.30">
    <property type="entry name" value="Pleckstrin-homology domain (PH domain)/Phosphotyrosine-binding domain (PTB)"/>
    <property type="match status" value="1"/>
</dbReference>
<comment type="caution">
    <text evidence="6">The sequence shown here is derived from an EMBL/GenBank/DDBJ whole genome shotgun (WGS) entry which is preliminary data.</text>
</comment>
<dbReference type="GO" id="GO:0005546">
    <property type="term" value="F:phosphatidylinositol-4,5-bisphosphate binding"/>
    <property type="evidence" value="ECO:0007669"/>
    <property type="project" value="TreeGrafter"/>
</dbReference>
<gene>
    <name evidence="6" type="ORF">UCRPC4_g02643</name>
</gene>
<dbReference type="PANTHER" id="PTHR13335:SF1">
    <property type="entry name" value="TARGET OF RAPAMYCIN COMPLEX 2 SUBUNIT MAPKAP1"/>
    <property type="match status" value="1"/>
</dbReference>
<dbReference type="GO" id="GO:0038203">
    <property type="term" value="P:TORC2 signaling"/>
    <property type="evidence" value="ECO:0007669"/>
    <property type="project" value="TreeGrafter"/>
</dbReference>
<keyword evidence="7" id="KW-1185">Reference proteome</keyword>
<feature type="region of interest" description="Disordered" evidence="2">
    <location>
        <begin position="258"/>
        <end position="317"/>
    </location>
</feature>
<protein>
    <submittedName>
        <fullName evidence="6">Putative stress activated map kinase interacting protein</fullName>
    </submittedName>
</protein>
<evidence type="ECO:0000256" key="1">
    <source>
        <dbReference type="ARBA" id="ARBA00009407"/>
    </source>
</evidence>
<accession>A0A0G2H541</accession>
<sequence>MSLLQNEDFVIWYLRNSYLNNIKDGVGERLITLNSSVLNTAGFRAAGWSTNASEIKRTYSPPIPTVLTSEYFQAPKQGRQTPASFGEDDDEEGGMVTGGHSNDTVAPAPALRRRRRKDTMEEEDSSDLSDDSEDDADSNKMSQQIKFAKMPPRNRSGSSPVPEEPRDDGDEQSQDAPKVNVISPSRRSTDGRLHSSSFADPRRVRARGDTITSSDFSSDNDFDVSVFQRREVGSRIRPTITNTSSDYADDIVSNRGTQQDEDLEDESGEGSVGSALSSEFGDTAEAGSLLDNVGGVAGMPDSSPVMTSGNLHSSSPKKTRAAPLLQALPVQRPISMISPVSLLSAALRSQKQSPANPLEKFQGLSGKGSPNPLYIKIYAPFSNKPEAPFEVLLNRQNKEGVNVTVGEATGFALWRYSEEDIQPSVEPQDLNVNSWVLRMVEDGEVEYDFPALGRVRPMMDFTNNNVRGARGRSRDRPWDEFALVKANSREKAENEKLTPQFGGSSEDQPTPTVPKIAQPALPPSAPVAKSHGGLGQPFPSALNYSSVTPADQPMSTASSATPRVGVTKTLKVRYMDLALSTQVTTVEIGTDSYIAEILDHVCKRWNLDKAGFVLKVSGTNTVAPLDRTVEALGNWSDLDLVRRRFYGGPYSLTGSPGSSSPNAPLLVDIEGPKKGKKNPSLANLMSSGSGYKRYAVIRKQPMSFSQANPRIVTFDGDYIHIIPAETTKTLYNTNPKSTSILFSNILGCKVSRKHPKSFKLVVRRGSESKRYDFEAKDALEAQEIVDEVQKMTTNM</sequence>
<proteinExistence type="inferred from homology"/>
<feature type="compositionally biased region" description="Polar residues" evidence="2">
    <location>
        <begin position="501"/>
        <end position="510"/>
    </location>
</feature>
<reference evidence="6 7" key="2">
    <citation type="submission" date="2015-05" db="EMBL/GenBank/DDBJ databases">
        <authorList>
            <person name="Morales-Cruz A."/>
            <person name="Amrine K.C."/>
            <person name="Cantu D."/>
        </authorList>
    </citation>
    <scope>NUCLEOTIDE SEQUENCE [LARGE SCALE GENOMIC DNA]</scope>
    <source>
        <strain evidence="6">UCRPC4</strain>
    </source>
</reference>
<feature type="compositionally biased region" description="Basic and acidic residues" evidence="2">
    <location>
        <begin position="487"/>
        <end position="496"/>
    </location>
</feature>
<comment type="similarity">
    <text evidence="1">Belongs to the SIN1 family.</text>
</comment>
<dbReference type="InterPro" id="IPR031567">
    <property type="entry name" value="CRIM_dom"/>
</dbReference>
<feature type="region of interest" description="Disordered" evidence="2">
    <location>
        <begin position="71"/>
        <end position="220"/>
    </location>
</feature>
<dbReference type="OrthoDB" id="63267at2759"/>
<dbReference type="InterPro" id="IPR008828">
    <property type="entry name" value="Sin1/Avo1"/>
</dbReference>
<evidence type="ECO:0000259" key="3">
    <source>
        <dbReference type="Pfam" id="PF16978"/>
    </source>
</evidence>
<dbReference type="Pfam" id="PF23164">
    <property type="entry name" value="UBL_AVO1"/>
    <property type="match status" value="1"/>
</dbReference>
<dbReference type="GO" id="GO:0031932">
    <property type="term" value="C:TORC2 complex"/>
    <property type="evidence" value="ECO:0007669"/>
    <property type="project" value="InterPro"/>
</dbReference>
<evidence type="ECO:0000256" key="2">
    <source>
        <dbReference type="SAM" id="MobiDB-lite"/>
    </source>
</evidence>
<evidence type="ECO:0000313" key="6">
    <source>
        <dbReference type="EMBL" id="KKY23830.1"/>
    </source>
</evidence>
<dbReference type="InterPro" id="IPR011993">
    <property type="entry name" value="PH-like_dom_sf"/>
</dbReference>
<dbReference type="EMBL" id="LCWF01000064">
    <property type="protein sequence ID" value="KKY23830.1"/>
    <property type="molecule type" value="Genomic_DNA"/>
</dbReference>
<reference evidence="6 7" key="1">
    <citation type="submission" date="2015-05" db="EMBL/GenBank/DDBJ databases">
        <title>Distinctive expansion of gene families associated with plant cell wall degradation and secondary metabolism in the genomes of grapevine trunk pathogens.</title>
        <authorList>
            <person name="Lawrence D.P."/>
            <person name="Travadon R."/>
            <person name="Rolshausen P.E."/>
            <person name="Baumgartner K."/>
        </authorList>
    </citation>
    <scope>NUCLEOTIDE SEQUENCE [LARGE SCALE GENOMIC DNA]</scope>
    <source>
        <strain evidence="6">UCRPC4</strain>
    </source>
</reference>
<feature type="domain" description="CRIM" evidence="3">
    <location>
        <begin position="341"/>
        <end position="495"/>
    </location>
</feature>
<feature type="region of interest" description="Disordered" evidence="2">
    <location>
        <begin position="487"/>
        <end position="514"/>
    </location>
</feature>
<feature type="domain" description="SIN1-type PH" evidence="4">
    <location>
        <begin position="691"/>
        <end position="791"/>
    </location>
</feature>